<dbReference type="InterPro" id="IPR035914">
    <property type="entry name" value="Sperma_CUB_dom_sf"/>
</dbReference>
<dbReference type="EMBL" id="CALNXK010000167">
    <property type="protein sequence ID" value="CAH3171807.1"/>
    <property type="molecule type" value="Genomic_DNA"/>
</dbReference>
<evidence type="ECO:0000313" key="6">
    <source>
        <dbReference type="Proteomes" id="UP001159405"/>
    </source>
</evidence>
<dbReference type="Pfam" id="PF00431">
    <property type="entry name" value="CUB"/>
    <property type="match status" value="4"/>
</dbReference>
<dbReference type="PROSITE" id="PS01180">
    <property type="entry name" value="CUB"/>
    <property type="match status" value="4"/>
</dbReference>
<feature type="domain" description="CUB" evidence="4">
    <location>
        <begin position="406"/>
        <end position="513"/>
    </location>
</feature>
<dbReference type="Gene3D" id="2.60.120.290">
    <property type="entry name" value="Spermadhesin, CUB domain"/>
    <property type="match status" value="4"/>
</dbReference>
<evidence type="ECO:0000259" key="4">
    <source>
        <dbReference type="PROSITE" id="PS01180"/>
    </source>
</evidence>
<name>A0ABN8QZ68_9CNID</name>
<evidence type="ECO:0000256" key="1">
    <source>
        <dbReference type="ARBA" id="ARBA00022737"/>
    </source>
</evidence>
<keyword evidence="2" id="KW-1015">Disulfide bond</keyword>
<keyword evidence="6" id="KW-1185">Reference proteome</keyword>
<feature type="domain" description="CUB" evidence="4">
    <location>
        <begin position="5"/>
        <end position="122"/>
    </location>
</feature>
<sequence>CQPECNRSIWLSKSTPWKNISSTTAFPSNVSLRYSWCVSVAKGYRIRVHFQLFNLKNSTNCSSSAVELVEHDGYNSGSLGRYCGHHVPYDVVSLLSYVTVIYTITNGTVALHPGFQASLSLESAETCSKYHDPEANYNIELSGSSGRFQSPLFPLDYHINMKCRWIITVPSSHRIKISFQAFHLGSKRLGNCEKVDRVEVRDSFIENDPGYRIFCGNVAPPPIYSVGPKILVTFISDEETVFQGFAARFDAISNGVCTPNNSVVSLNLTHDSTGRLASPDYPLQFPQIGSCYWRLKAPDGYRVKLQFTKLNIQGDCKNGINGGNWVRVDDSFVADFDSVSSYWGRFCSPVQPPVIYSTRNQLQVFFTTNYTSSSDYTKGDNLLPSPNTTGFYASYEVIPQGYTSRCRTDTKPQKPFEVRGYTGSLVSPGYPYSYPIITCTWKIVVPDGYIVEVKIDDFDMACSGGSKLQVGKDTFCGSNKPSGLLTSESDLMIQMIITEAQDNRGFRATFTMTERG</sequence>
<accession>A0ABN8QZ68</accession>
<reference evidence="5 6" key="1">
    <citation type="submission" date="2022-05" db="EMBL/GenBank/DDBJ databases">
        <authorList>
            <consortium name="Genoscope - CEA"/>
            <person name="William W."/>
        </authorList>
    </citation>
    <scope>NUCLEOTIDE SEQUENCE [LARGE SCALE GENOMIC DNA]</scope>
</reference>
<feature type="domain" description="CUB" evidence="4">
    <location>
        <begin position="127"/>
        <end position="252"/>
    </location>
</feature>
<dbReference type="SUPFAM" id="SSF49854">
    <property type="entry name" value="Spermadhesin, CUB domain"/>
    <property type="match status" value="4"/>
</dbReference>
<dbReference type="Proteomes" id="UP001159405">
    <property type="component" value="Unassembled WGS sequence"/>
</dbReference>
<protein>
    <recommendedName>
        <fullName evidence="4">CUB domain-containing protein</fullName>
    </recommendedName>
</protein>
<comment type="caution">
    <text evidence="3">Lacks conserved residue(s) required for the propagation of feature annotation.</text>
</comment>
<dbReference type="SMART" id="SM00042">
    <property type="entry name" value="CUB"/>
    <property type="match status" value="4"/>
</dbReference>
<comment type="caution">
    <text evidence="5">The sequence shown here is derived from an EMBL/GenBank/DDBJ whole genome shotgun (WGS) entry which is preliminary data.</text>
</comment>
<dbReference type="InterPro" id="IPR000859">
    <property type="entry name" value="CUB_dom"/>
</dbReference>
<feature type="non-terminal residue" evidence="5">
    <location>
        <position position="1"/>
    </location>
</feature>
<evidence type="ECO:0000256" key="2">
    <source>
        <dbReference type="ARBA" id="ARBA00023157"/>
    </source>
</evidence>
<evidence type="ECO:0000256" key="3">
    <source>
        <dbReference type="PROSITE-ProRule" id="PRU00059"/>
    </source>
</evidence>
<evidence type="ECO:0000313" key="5">
    <source>
        <dbReference type="EMBL" id="CAH3171807.1"/>
    </source>
</evidence>
<feature type="domain" description="CUB" evidence="4">
    <location>
        <begin position="264"/>
        <end position="398"/>
    </location>
</feature>
<dbReference type="PANTHER" id="PTHR24251">
    <property type="entry name" value="OVOCHYMASE-RELATED"/>
    <property type="match status" value="1"/>
</dbReference>
<organism evidence="5 6">
    <name type="scientific">Porites lobata</name>
    <dbReference type="NCBI Taxonomy" id="104759"/>
    <lineage>
        <taxon>Eukaryota</taxon>
        <taxon>Metazoa</taxon>
        <taxon>Cnidaria</taxon>
        <taxon>Anthozoa</taxon>
        <taxon>Hexacorallia</taxon>
        <taxon>Scleractinia</taxon>
        <taxon>Fungiina</taxon>
        <taxon>Poritidae</taxon>
        <taxon>Porites</taxon>
    </lineage>
</organism>
<keyword evidence="1" id="KW-0677">Repeat</keyword>
<proteinExistence type="predicted"/>
<dbReference type="CDD" id="cd00041">
    <property type="entry name" value="CUB"/>
    <property type="match status" value="4"/>
</dbReference>
<gene>
    <name evidence="5" type="ORF">PLOB_00012153</name>
</gene>